<keyword evidence="2" id="KW-0808">Transferase</keyword>
<dbReference type="GO" id="GO:0004674">
    <property type="term" value="F:protein serine/threonine kinase activity"/>
    <property type="evidence" value="ECO:0007669"/>
    <property type="project" value="UniProtKB-KW"/>
</dbReference>
<evidence type="ECO:0000256" key="1">
    <source>
        <dbReference type="ARBA" id="ARBA00022527"/>
    </source>
</evidence>
<keyword evidence="4 7" id="KW-0418">Kinase</keyword>
<evidence type="ECO:0000313" key="7">
    <source>
        <dbReference type="EMBL" id="RIA83265.1"/>
    </source>
</evidence>
<dbReference type="SUPFAM" id="SSF56112">
    <property type="entry name" value="Protein kinase-like (PK-like)"/>
    <property type="match status" value="1"/>
</dbReference>
<dbReference type="Proteomes" id="UP000265703">
    <property type="component" value="Unassembled WGS sequence"/>
</dbReference>
<evidence type="ECO:0000256" key="4">
    <source>
        <dbReference type="ARBA" id="ARBA00022777"/>
    </source>
</evidence>
<reference evidence="7 8" key="1">
    <citation type="submission" date="2018-06" db="EMBL/GenBank/DDBJ databases">
        <title>Comparative genomics reveals the genomic features of Rhizophagus irregularis, R. cerebriforme, R. diaphanum and Gigaspora rosea, and their symbiotic lifestyle signature.</title>
        <authorList>
            <person name="Morin E."/>
            <person name="San Clemente H."/>
            <person name="Chen E.C.H."/>
            <person name="De La Providencia I."/>
            <person name="Hainaut M."/>
            <person name="Kuo A."/>
            <person name="Kohler A."/>
            <person name="Murat C."/>
            <person name="Tang N."/>
            <person name="Roy S."/>
            <person name="Loubradou J."/>
            <person name="Henrissat B."/>
            <person name="Grigoriev I.V."/>
            <person name="Corradi N."/>
            <person name="Roux C."/>
            <person name="Martin F.M."/>
        </authorList>
    </citation>
    <scope>NUCLEOTIDE SEQUENCE [LARGE SCALE GENOMIC DNA]</scope>
    <source>
        <strain evidence="7 8">DAOM 227022</strain>
    </source>
</reference>
<sequence>LMDEISKGLKLIHNKGLVHRDLHPGNILLNKLGDFVLGYFITDLGQCRPANEQDNSKIYGVLPYLAPEVLKGGVYTQASDIYSFGIIAYEAFASLTPYHGINHDEFLVVEICKGLRPDL</sequence>
<keyword evidence="5" id="KW-0067">ATP-binding</keyword>
<evidence type="ECO:0000259" key="6">
    <source>
        <dbReference type="PROSITE" id="PS50011"/>
    </source>
</evidence>
<evidence type="ECO:0000256" key="5">
    <source>
        <dbReference type="ARBA" id="ARBA00022840"/>
    </source>
</evidence>
<gene>
    <name evidence="7" type="ORF">C1645_667297</name>
</gene>
<feature type="non-terminal residue" evidence="7">
    <location>
        <position position="119"/>
    </location>
</feature>
<dbReference type="InterPro" id="IPR000719">
    <property type="entry name" value="Prot_kinase_dom"/>
</dbReference>
<dbReference type="STRING" id="658196.A0A397SGA6"/>
<comment type="caution">
    <text evidence="7">The sequence shown here is derived from an EMBL/GenBank/DDBJ whole genome shotgun (WGS) entry which is preliminary data.</text>
</comment>
<dbReference type="InterPro" id="IPR011009">
    <property type="entry name" value="Kinase-like_dom_sf"/>
</dbReference>
<dbReference type="Gene3D" id="1.10.510.10">
    <property type="entry name" value="Transferase(Phosphotransferase) domain 1"/>
    <property type="match status" value="1"/>
</dbReference>
<keyword evidence="1" id="KW-0723">Serine/threonine-protein kinase</keyword>
<accession>A0A397SGA6</accession>
<name>A0A397SGA6_9GLOM</name>
<evidence type="ECO:0000256" key="2">
    <source>
        <dbReference type="ARBA" id="ARBA00022679"/>
    </source>
</evidence>
<dbReference type="AlphaFoldDB" id="A0A397SGA6"/>
<organism evidence="7 8">
    <name type="scientific">Glomus cerebriforme</name>
    <dbReference type="NCBI Taxonomy" id="658196"/>
    <lineage>
        <taxon>Eukaryota</taxon>
        <taxon>Fungi</taxon>
        <taxon>Fungi incertae sedis</taxon>
        <taxon>Mucoromycota</taxon>
        <taxon>Glomeromycotina</taxon>
        <taxon>Glomeromycetes</taxon>
        <taxon>Glomerales</taxon>
        <taxon>Glomeraceae</taxon>
        <taxon>Glomus</taxon>
    </lineage>
</organism>
<feature type="domain" description="Protein kinase" evidence="6">
    <location>
        <begin position="1"/>
        <end position="119"/>
    </location>
</feature>
<dbReference type="PROSITE" id="PS50011">
    <property type="entry name" value="PROTEIN_KINASE_DOM"/>
    <property type="match status" value="1"/>
</dbReference>
<proteinExistence type="predicted"/>
<dbReference type="PANTHER" id="PTHR24351">
    <property type="entry name" value="RIBOSOMAL PROTEIN S6 KINASE"/>
    <property type="match status" value="1"/>
</dbReference>
<keyword evidence="8" id="KW-1185">Reference proteome</keyword>
<evidence type="ECO:0000313" key="8">
    <source>
        <dbReference type="Proteomes" id="UP000265703"/>
    </source>
</evidence>
<dbReference type="OrthoDB" id="3269467at2759"/>
<dbReference type="GO" id="GO:0005524">
    <property type="term" value="F:ATP binding"/>
    <property type="evidence" value="ECO:0007669"/>
    <property type="project" value="UniProtKB-KW"/>
</dbReference>
<protein>
    <submittedName>
        <fullName evidence="7">Kinase-like domain-containing protein</fullName>
    </submittedName>
</protein>
<dbReference type="Pfam" id="PF00069">
    <property type="entry name" value="Pkinase"/>
    <property type="match status" value="1"/>
</dbReference>
<evidence type="ECO:0000256" key="3">
    <source>
        <dbReference type="ARBA" id="ARBA00022741"/>
    </source>
</evidence>
<keyword evidence="3" id="KW-0547">Nucleotide-binding</keyword>
<feature type="non-terminal residue" evidence="7">
    <location>
        <position position="1"/>
    </location>
</feature>
<dbReference type="EMBL" id="QKYT01000586">
    <property type="protein sequence ID" value="RIA83265.1"/>
    <property type="molecule type" value="Genomic_DNA"/>
</dbReference>